<keyword evidence="2" id="KW-1185">Reference proteome</keyword>
<evidence type="ECO:0000313" key="2">
    <source>
        <dbReference type="Proteomes" id="UP000677803"/>
    </source>
</evidence>
<comment type="caution">
    <text evidence="1">The sequence shown here is derived from an EMBL/GenBank/DDBJ whole genome shotgun (WGS) entry which is preliminary data.</text>
</comment>
<dbReference type="EMBL" id="CAJRST010036666">
    <property type="protein sequence ID" value="CAG5990460.1"/>
    <property type="molecule type" value="Genomic_DNA"/>
</dbReference>
<dbReference type="AlphaFoldDB" id="A0A8S4BSK3"/>
<sequence>MQVQKGSFFKALEGAQRDGVSPLRLIQLRSRSVVLTRQRGAAGDGRPGVCTGSAFREQVPLRHLVEGRLFWALALWWTSNFSMVPPPPPHSSLNDRLLRRTVHLFMYVPRAPAAQLPNCPSKTMEQRLYSVTGEWSGGEFKRVAVVTYLLYNSNLTLAPLVWNSWFGSETDNNVIKCESRHQWVGFSPLMPSGVSLLSMGKQLSLPGSRQEGGQGKEKKYIIIKDIQALRLSYLSHGVARQNSAAFPPQSLVCVSISSLCSAPVCLGVEPEGEDGNLNIPLVWELSPVEQLTAQAERAGLLVGAALLWSRRGGGKDSSSVSLLAFAPTSCPFISGYFQDVRGKERRACKAGRCLAPPPLRAQRCLTWCGCEIGLRFGLWRRPDTPGVKRLGDRDGGPIDSAFLLCQLFKQSRTTMKTDRIQSAPDTRVSHDLTYWHQEPGTGPITDIILPSREASFGCPSHSGALISTTDGQSKEYRKTYMAFKRKGFEKQHPSTTNTDVQTPDGILHLNKAEENRKETESLAVIGQLLWDLMSPLDWFN</sequence>
<name>A0A8S4BSK3_9TELE</name>
<evidence type="ECO:0000313" key="1">
    <source>
        <dbReference type="EMBL" id="CAG5990460.1"/>
    </source>
</evidence>
<gene>
    <name evidence="1" type="ORF">MMEN_LOCUS17366</name>
</gene>
<reference evidence="1" key="1">
    <citation type="submission" date="2021-05" db="EMBL/GenBank/DDBJ databases">
        <authorList>
            <person name="Tigano A."/>
        </authorList>
    </citation>
    <scope>NUCLEOTIDE SEQUENCE</scope>
</reference>
<dbReference type="Proteomes" id="UP000677803">
    <property type="component" value="Unassembled WGS sequence"/>
</dbReference>
<proteinExistence type="predicted"/>
<protein>
    <submittedName>
        <fullName evidence="1">(Atlantic silverside) hypothetical protein</fullName>
    </submittedName>
</protein>
<accession>A0A8S4BSK3</accession>
<organism evidence="1 2">
    <name type="scientific">Menidia menidia</name>
    <name type="common">Atlantic silverside</name>
    <dbReference type="NCBI Taxonomy" id="238744"/>
    <lineage>
        <taxon>Eukaryota</taxon>
        <taxon>Metazoa</taxon>
        <taxon>Chordata</taxon>
        <taxon>Craniata</taxon>
        <taxon>Vertebrata</taxon>
        <taxon>Euteleostomi</taxon>
        <taxon>Actinopterygii</taxon>
        <taxon>Neopterygii</taxon>
        <taxon>Teleostei</taxon>
        <taxon>Neoteleostei</taxon>
        <taxon>Acanthomorphata</taxon>
        <taxon>Ovalentaria</taxon>
        <taxon>Atherinomorphae</taxon>
        <taxon>Atheriniformes</taxon>
        <taxon>Atherinopsidae</taxon>
        <taxon>Menidiinae</taxon>
        <taxon>Menidia</taxon>
    </lineage>
</organism>